<accession>A0ABY3RKD6</accession>
<feature type="signal peptide" evidence="1">
    <location>
        <begin position="1"/>
        <end position="21"/>
    </location>
</feature>
<keyword evidence="3" id="KW-1185">Reference proteome</keyword>
<reference evidence="2" key="1">
    <citation type="journal article" date="2024" name="Antonie Van Leeuwenhoek">
        <title>Bradyrhizobium ontarionense sp. nov., a novel bacterial symbiont isolated from Aeschynomene indica (Indian jointvetch), harbours photosynthesis, nitrogen fixation and nitrous oxide (N2O) reductase genes.</title>
        <authorList>
            <person name="Bromfield E.S.P."/>
            <person name="Cloutier S."/>
        </authorList>
    </citation>
    <scope>NUCLEOTIDE SEQUENCE</scope>
    <source>
        <strain evidence="2">A19</strain>
    </source>
</reference>
<gene>
    <name evidence="2" type="ORF">LQG66_17175</name>
</gene>
<dbReference type="Proteomes" id="UP001431010">
    <property type="component" value="Chromosome"/>
</dbReference>
<evidence type="ECO:0000313" key="3">
    <source>
        <dbReference type="Proteomes" id="UP001431010"/>
    </source>
</evidence>
<evidence type="ECO:0000313" key="2">
    <source>
        <dbReference type="EMBL" id="UFZ07921.1"/>
    </source>
</evidence>
<dbReference type="EMBL" id="CP088156">
    <property type="protein sequence ID" value="UFZ07921.1"/>
    <property type="molecule type" value="Genomic_DNA"/>
</dbReference>
<organism evidence="2 3">
    <name type="scientific">Bradyrhizobium ontarionense</name>
    <dbReference type="NCBI Taxonomy" id="2898149"/>
    <lineage>
        <taxon>Bacteria</taxon>
        <taxon>Pseudomonadati</taxon>
        <taxon>Pseudomonadota</taxon>
        <taxon>Alphaproteobacteria</taxon>
        <taxon>Hyphomicrobiales</taxon>
        <taxon>Nitrobacteraceae</taxon>
        <taxon>Bradyrhizobium</taxon>
    </lineage>
</organism>
<keyword evidence="1" id="KW-0732">Signal</keyword>
<proteinExistence type="predicted"/>
<dbReference type="RefSeq" id="WP_231327370.1">
    <property type="nucleotide sequence ID" value="NZ_CP088156.1"/>
</dbReference>
<evidence type="ECO:0000256" key="1">
    <source>
        <dbReference type="SAM" id="SignalP"/>
    </source>
</evidence>
<name>A0ABY3RKD6_9BRAD</name>
<sequence length="162" mass="18025">MATKAAAIVVVLLAMAMNCFARSNERMTYSVIAIEYIGESDGLVRSVLISNSEAGAEWYRRMVMRPFDAKQADPHVISISLLNDLIAAIDTFQSARQTHVVSPKGAAVQVSIITPERNSPLFHNSTEALSLLEGVQKTFSKDESLSGDIAYFQKRILQYRRW</sequence>
<protein>
    <submittedName>
        <fullName evidence="2">Uncharacterized protein</fullName>
    </submittedName>
</protein>
<feature type="chain" id="PRO_5045896355" evidence="1">
    <location>
        <begin position="22"/>
        <end position="162"/>
    </location>
</feature>